<dbReference type="GO" id="GO:0008168">
    <property type="term" value="F:methyltransferase activity"/>
    <property type="evidence" value="ECO:0007669"/>
    <property type="project" value="UniProtKB-KW"/>
</dbReference>
<dbReference type="CDD" id="cd02440">
    <property type="entry name" value="AdoMet_MTases"/>
    <property type="match status" value="1"/>
</dbReference>
<name>A0ABU7ICB2_9SPHI</name>
<proteinExistence type="predicted"/>
<sequence length="193" mass="22162">MKATDKTYWENRYAEHQTGWDLGQCAPPLQAYIDQLENKELSILIPGCGRAYEASYLLANGFTQVTIIDIAENLVAQLQQQFEHRPIKILKADFFSLEGSFDLILEQTFFCAIRPEQRKTYVNKVAELLKPQGKLVGLLFDKQFEADGPPFGGSIAEYEELFKGKFDLRKLEKAYNSIKPRQNAEVFINFIKK</sequence>
<accession>A0ABU7ICB2</accession>
<evidence type="ECO:0000256" key="3">
    <source>
        <dbReference type="ARBA" id="ARBA00022679"/>
    </source>
</evidence>
<keyword evidence="2 5" id="KW-0489">Methyltransferase</keyword>
<dbReference type="InterPro" id="IPR008854">
    <property type="entry name" value="TPMT"/>
</dbReference>
<evidence type="ECO:0000256" key="1">
    <source>
        <dbReference type="ARBA" id="ARBA00022553"/>
    </source>
</evidence>
<dbReference type="SUPFAM" id="SSF53335">
    <property type="entry name" value="S-adenosyl-L-methionine-dependent methyltransferases"/>
    <property type="match status" value="1"/>
</dbReference>
<keyword evidence="3" id="KW-0808">Transferase</keyword>
<dbReference type="GO" id="GO:0032259">
    <property type="term" value="P:methylation"/>
    <property type="evidence" value="ECO:0007669"/>
    <property type="project" value="UniProtKB-KW"/>
</dbReference>
<keyword evidence="1" id="KW-0597">Phosphoprotein</keyword>
<dbReference type="Proteomes" id="UP001336835">
    <property type="component" value="Unassembled WGS sequence"/>
</dbReference>
<evidence type="ECO:0000256" key="4">
    <source>
        <dbReference type="ARBA" id="ARBA00022691"/>
    </source>
</evidence>
<evidence type="ECO:0000313" key="5">
    <source>
        <dbReference type="EMBL" id="MEE1947123.1"/>
    </source>
</evidence>
<dbReference type="RefSeq" id="WP_330109407.1">
    <property type="nucleotide sequence ID" value="NZ_JAZDQT010000003.1"/>
</dbReference>
<organism evidence="5 6">
    <name type="scientific">Pedobacter albus</name>
    <dbReference type="NCBI Taxonomy" id="3113905"/>
    <lineage>
        <taxon>Bacteria</taxon>
        <taxon>Pseudomonadati</taxon>
        <taxon>Bacteroidota</taxon>
        <taxon>Sphingobacteriia</taxon>
        <taxon>Sphingobacteriales</taxon>
        <taxon>Sphingobacteriaceae</taxon>
        <taxon>Pedobacter</taxon>
    </lineage>
</organism>
<comment type="caution">
    <text evidence="5">The sequence shown here is derived from an EMBL/GenBank/DDBJ whole genome shotgun (WGS) entry which is preliminary data.</text>
</comment>
<keyword evidence="4" id="KW-0949">S-adenosyl-L-methionine</keyword>
<dbReference type="InterPro" id="IPR029063">
    <property type="entry name" value="SAM-dependent_MTases_sf"/>
</dbReference>
<evidence type="ECO:0000313" key="6">
    <source>
        <dbReference type="Proteomes" id="UP001336835"/>
    </source>
</evidence>
<dbReference type="Pfam" id="PF05724">
    <property type="entry name" value="TPMT"/>
    <property type="match status" value="1"/>
</dbReference>
<dbReference type="PANTHER" id="PTHR32183:SF6">
    <property type="entry name" value="CYSTEINE SULFINATE DESULFINASE_CYSTEINE DESULFURASE AND RELATED ENZYMES"/>
    <property type="match status" value="1"/>
</dbReference>
<dbReference type="PANTHER" id="PTHR32183">
    <property type="match status" value="1"/>
</dbReference>
<protein>
    <submittedName>
        <fullName evidence="5">Methyltransferase domain-containing protein</fullName>
    </submittedName>
</protein>
<reference evidence="5 6" key="1">
    <citation type="submission" date="2024-01" db="EMBL/GenBank/DDBJ databases">
        <title>Pedobacter sp. nov., isolated from fresh soil.</title>
        <authorList>
            <person name="Le N.T.T."/>
        </authorList>
    </citation>
    <scope>NUCLEOTIDE SEQUENCE [LARGE SCALE GENOMIC DNA]</scope>
    <source>
        <strain evidence="5 6">KR3-3</strain>
    </source>
</reference>
<dbReference type="PROSITE" id="PS51585">
    <property type="entry name" value="SAM_MT_TPMT"/>
    <property type="match status" value="1"/>
</dbReference>
<keyword evidence="6" id="KW-1185">Reference proteome</keyword>
<dbReference type="EMBL" id="JAZDQT010000003">
    <property type="protein sequence ID" value="MEE1947123.1"/>
    <property type="molecule type" value="Genomic_DNA"/>
</dbReference>
<gene>
    <name evidence="5" type="ORF">VRU48_18500</name>
</gene>
<evidence type="ECO:0000256" key="2">
    <source>
        <dbReference type="ARBA" id="ARBA00022603"/>
    </source>
</evidence>
<dbReference type="Gene3D" id="3.40.50.150">
    <property type="entry name" value="Vaccinia Virus protein VP39"/>
    <property type="match status" value="1"/>
</dbReference>